<evidence type="ECO:0000313" key="4">
    <source>
        <dbReference type="EMBL" id="CAK5264449.1"/>
    </source>
</evidence>
<dbReference type="AlphaFoldDB" id="A0AAD2GUR6"/>
<dbReference type="SUPFAM" id="SSF50249">
    <property type="entry name" value="Nucleic acid-binding proteins"/>
    <property type="match status" value="2"/>
</dbReference>
<name>A0AAD2GUR6_9AGAR</name>
<feature type="region of interest" description="Disordered" evidence="2">
    <location>
        <begin position="186"/>
        <end position="242"/>
    </location>
</feature>
<keyword evidence="1" id="KW-0175">Coiled coil</keyword>
<dbReference type="EMBL" id="CAVNYO010000056">
    <property type="protein sequence ID" value="CAK5264449.1"/>
    <property type="molecule type" value="Genomic_DNA"/>
</dbReference>
<gene>
    <name evidence="4" type="ORF">MYCIT1_LOCUS4626</name>
</gene>
<dbReference type="InterPro" id="IPR012340">
    <property type="entry name" value="NA-bd_OB-fold"/>
</dbReference>
<dbReference type="PANTHER" id="PTHR11289">
    <property type="entry name" value="BREAST CANCER TYPE 2 SUSCEPTIBILITY PROTEIN BRCA2"/>
    <property type="match status" value="1"/>
</dbReference>
<dbReference type="CDD" id="cd04493">
    <property type="entry name" value="BRCA2DBD_OB1"/>
    <property type="match status" value="1"/>
</dbReference>
<organism evidence="4 5">
    <name type="scientific">Mycena citricolor</name>
    <dbReference type="NCBI Taxonomy" id="2018698"/>
    <lineage>
        <taxon>Eukaryota</taxon>
        <taxon>Fungi</taxon>
        <taxon>Dikarya</taxon>
        <taxon>Basidiomycota</taxon>
        <taxon>Agaricomycotina</taxon>
        <taxon>Agaricomycetes</taxon>
        <taxon>Agaricomycetidae</taxon>
        <taxon>Agaricales</taxon>
        <taxon>Marasmiineae</taxon>
        <taxon>Mycenaceae</taxon>
        <taxon>Mycena</taxon>
    </lineage>
</organism>
<sequence length="738" mass="82320">MPPPAFQTARFASASIGFIKASNKGRLEPSSEALAKAKAKIDAIWAGDQVGYSSSVITESHVGVENSFTNASNVSRLLSPERPALRVLDNSFNSPGTPTPGESRALASFTSASTTSAFTSPLLSKFKGKTKPFKPPLLSKPGFASSPLVPRTGFATASSQHSFPTSSTILPQTPLRPAALVSATPLSVPRSRARPPTFITPFKPGMKPGEPGRKQLEKKETPKIQSLTPSRPTRASYFDLSRPSERQTLLTSGLTPQAHTEEELDDMGIVVSEMKQITLATAPYYSFHVESSPALLGPTAALAELLSRGCSLATRSWVDNHWSLVLWKLAGMVGMDPERENSPNTKRWCWAEVMRQLLYRYERELNRGVRPALRCITARDSPASCPMVLCISDITWSQPSIAEDGSPIPAHPELELTDGWYRLRAQVDAPMARAARRGLLTIGRKLGIMGARLSNDRKDPSEVLEAYDSMRLELSGNSCHLVPWHTKMGFQDASWVSTMHSLSSDGGIIAGMDLVIVKTYPIAFLEFWEDENGEKHREGPWNQRDEDKAAEKWMRKREIQQARLQEELSKKESRYQGYAERLERRAGPHVPRPDSEDPPDDIDELYDELENPKDAANVIARTNGKVAGWLARSILERLDKDRERAAEEIERELKSICPPREVRNFRVLIVQDACTRRRQANRSAQLTVWDALDAKLDEGQRYAVTNLVPTSISAWMDRHEEQSEIYLGTRRDSKWKRL</sequence>
<dbReference type="SUPFAM" id="SSF81872">
    <property type="entry name" value="BRCA2 helical domain"/>
    <property type="match status" value="1"/>
</dbReference>
<dbReference type="InterPro" id="IPR015525">
    <property type="entry name" value="BRCA2"/>
</dbReference>
<dbReference type="Pfam" id="PF09103">
    <property type="entry name" value="BRCA-2_OB1"/>
    <property type="match status" value="1"/>
</dbReference>
<dbReference type="GO" id="GO:0006355">
    <property type="term" value="P:regulation of DNA-templated transcription"/>
    <property type="evidence" value="ECO:0007669"/>
    <property type="project" value="TreeGrafter"/>
</dbReference>
<evidence type="ECO:0000259" key="3">
    <source>
        <dbReference type="Pfam" id="PF09103"/>
    </source>
</evidence>
<feature type="compositionally biased region" description="Polar residues" evidence="2">
    <location>
        <begin position="223"/>
        <end position="233"/>
    </location>
</feature>
<feature type="compositionally biased region" description="Basic and acidic residues" evidence="2">
    <location>
        <begin position="581"/>
        <end position="595"/>
    </location>
</feature>
<feature type="region of interest" description="Disordered" evidence="2">
    <location>
        <begin position="534"/>
        <end position="553"/>
    </location>
</feature>
<dbReference type="InterPro" id="IPR036315">
    <property type="entry name" value="BRCA2_hlx_sf"/>
</dbReference>
<dbReference type="PANTHER" id="PTHR11289:SF0">
    <property type="entry name" value="BREAST CANCER TYPE 2 SUSCEPTIBILITY PROTEIN"/>
    <property type="match status" value="1"/>
</dbReference>
<dbReference type="InterPro" id="IPR015187">
    <property type="entry name" value="BRCA2_OB_1"/>
</dbReference>
<feature type="coiled-coil region" evidence="1">
    <location>
        <begin position="554"/>
        <end position="581"/>
    </location>
</feature>
<feature type="region of interest" description="Disordered" evidence="2">
    <location>
        <begin position="581"/>
        <end position="601"/>
    </location>
</feature>
<keyword evidence="5" id="KW-1185">Reference proteome</keyword>
<dbReference type="Proteomes" id="UP001295794">
    <property type="component" value="Unassembled WGS sequence"/>
</dbReference>
<proteinExistence type="predicted"/>
<protein>
    <recommendedName>
        <fullName evidence="3">BRCA2 OB1 domain-containing protein</fullName>
    </recommendedName>
</protein>
<reference evidence="4" key="1">
    <citation type="submission" date="2023-11" db="EMBL/GenBank/DDBJ databases">
        <authorList>
            <person name="De Vega J J."/>
            <person name="De Vega J J."/>
        </authorList>
    </citation>
    <scope>NUCLEOTIDE SEQUENCE</scope>
</reference>
<evidence type="ECO:0000256" key="1">
    <source>
        <dbReference type="SAM" id="Coils"/>
    </source>
</evidence>
<dbReference type="GO" id="GO:0000724">
    <property type="term" value="P:double-strand break repair via homologous recombination"/>
    <property type="evidence" value="ECO:0007669"/>
    <property type="project" value="InterPro"/>
</dbReference>
<comment type="caution">
    <text evidence="4">The sequence shown here is derived from an EMBL/GenBank/DDBJ whole genome shotgun (WGS) entry which is preliminary data.</text>
</comment>
<accession>A0AAD2GUR6</accession>
<feature type="domain" description="BRCA2 OB1" evidence="3">
    <location>
        <begin position="371"/>
        <end position="491"/>
    </location>
</feature>
<evidence type="ECO:0000313" key="5">
    <source>
        <dbReference type="Proteomes" id="UP001295794"/>
    </source>
</evidence>
<evidence type="ECO:0000256" key="2">
    <source>
        <dbReference type="SAM" id="MobiDB-lite"/>
    </source>
</evidence>
<dbReference type="Gene3D" id="2.40.50.140">
    <property type="entry name" value="Nucleic acid-binding proteins"/>
    <property type="match status" value="3"/>
</dbReference>
<feature type="compositionally biased region" description="Basic and acidic residues" evidence="2">
    <location>
        <begin position="210"/>
        <end position="222"/>
    </location>
</feature>